<evidence type="ECO:0000313" key="2">
    <source>
        <dbReference type="EMBL" id="KAJ8275283.1"/>
    </source>
</evidence>
<gene>
    <name evidence="2" type="ORF">COCON_G00099080</name>
</gene>
<proteinExistence type="predicted"/>
<evidence type="ECO:0000256" key="1">
    <source>
        <dbReference type="SAM" id="MobiDB-lite"/>
    </source>
</evidence>
<organism evidence="2 3">
    <name type="scientific">Conger conger</name>
    <name type="common">Conger eel</name>
    <name type="synonym">Muraena conger</name>
    <dbReference type="NCBI Taxonomy" id="82655"/>
    <lineage>
        <taxon>Eukaryota</taxon>
        <taxon>Metazoa</taxon>
        <taxon>Chordata</taxon>
        <taxon>Craniata</taxon>
        <taxon>Vertebrata</taxon>
        <taxon>Euteleostomi</taxon>
        <taxon>Actinopterygii</taxon>
        <taxon>Neopterygii</taxon>
        <taxon>Teleostei</taxon>
        <taxon>Anguilliformes</taxon>
        <taxon>Congridae</taxon>
        <taxon>Conger</taxon>
    </lineage>
</organism>
<dbReference type="Proteomes" id="UP001152803">
    <property type="component" value="Unassembled WGS sequence"/>
</dbReference>
<keyword evidence="3" id="KW-1185">Reference proteome</keyword>
<evidence type="ECO:0000313" key="3">
    <source>
        <dbReference type="Proteomes" id="UP001152803"/>
    </source>
</evidence>
<reference evidence="2" key="1">
    <citation type="journal article" date="2023" name="Science">
        <title>Genome structures resolve the early diversification of teleost fishes.</title>
        <authorList>
            <person name="Parey E."/>
            <person name="Louis A."/>
            <person name="Montfort J."/>
            <person name="Bouchez O."/>
            <person name="Roques C."/>
            <person name="Iampietro C."/>
            <person name="Lluch J."/>
            <person name="Castinel A."/>
            <person name="Donnadieu C."/>
            <person name="Desvignes T."/>
            <person name="Floi Bucao C."/>
            <person name="Jouanno E."/>
            <person name="Wen M."/>
            <person name="Mejri S."/>
            <person name="Dirks R."/>
            <person name="Jansen H."/>
            <person name="Henkel C."/>
            <person name="Chen W.J."/>
            <person name="Zahm M."/>
            <person name="Cabau C."/>
            <person name="Klopp C."/>
            <person name="Thompson A.W."/>
            <person name="Robinson-Rechavi M."/>
            <person name="Braasch I."/>
            <person name="Lecointre G."/>
            <person name="Bobe J."/>
            <person name="Postlethwait J.H."/>
            <person name="Berthelot C."/>
            <person name="Roest Crollius H."/>
            <person name="Guiguen Y."/>
        </authorList>
    </citation>
    <scope>NUCLEOTIDE SEQUENCE</scope>
    <source>
        <strain evidence="2">Concon-B</strain>
    </source>
</reference>
<name>A0A9Q1DMM5_CONCO</name>
<protein>
    <submittedName>
        <fullName evidence="2">Uncharacterized protein</fullName>
    </submittedName>
</protein>
<dbReference type="AlphaFoldDB" id="A0A9Q1DMM5"/>
<accession>A0A9Q1DMM5</accession>
<feature type="region of interest" description="Disordered" evidence="1">
    <location>
        <begin position="65"/>
        <end position="204"/>
    </location>
</feature>
<comment type="caution">
    <text evidence="2">The sequence shown here is derived from an EMBL/GenBank/DDBJ whole genome shotgun (WGS) entry which is preliminary data.</text>
</comment>
<dbReference type="EMBL" id="JAFJMO010000006">
    <property type="protein sequence ID" value="KAJ8275283.1"/>
    <property type="molecule type" value="Genomic_DNA"/>
</dbReference>
<sequence>MYAPNVVTGLACVGFLSLGPAPNSASADVEQVTHHWKPKAAGLRPSVRPSVCPVRSGPIRSVRPVLGGLPGPAGDGSYLSPSLERGWGPLSSAGDVAEGDPGLPTRSGQKCDRVSQQRGVPGLAADPGQQLSSVRRADGNPKFRIPHGSGCGATYRALTFPRENLSGGGNDGVPDPGSRERDAGAGRTRRRCTWAEGPNGSAPS</sequence>